<protein>
    <recommendedName>
        <fullName evidence="2">Ig-like domain-containing protein</fullName>
    </recommendedName>
</protein>
<dbReference type="InParanoid" id="A0A3P8W665"/>
<dbReference type="FunFam" id="2.60.40.10:FF:000463">
    <property type="entry name" value="Immunoglobulin heavy constant gamma 1"/>
    <property type="match status" value="1"/>
</dbReference>
<dbReference type="AlphaFoldDB" id="A0A3P8W665"/>
<dbReference type="Pfam" id="PF07654">
    <property type="entry name" value="C1-set"/>
    <property type="match status" value="3"/>
</dbReference>
<sequence length="546" mass="60614">MLLGCHSDNLKDNLLNCTILYNPAGGVLTAKVQSLTQSEAVVKRPGDSHRLTCTGSGYTFSDYGMHWVRQAPGKGLEWIAFIHTGSSHIYYSDSVRGRSLKTEDSAVYYSTAIIPTVFPLTPCGNELGSTVTVGCLATGFTPSSVTFSWTLNGVALDSVQYPSMLSGNTYTGISQIQVSRQDWTKEKIYKCKAKNTAGEVEKNVEIVEPFYKDPELKVLANSEDKVASFVCVAENFSPKHYDIQWLLNNKEISGQISEIRTQTEGQKTENGTVYSATSFLTLPSKNVPTPSKLTCRFKGKNAAGDKTTDKPFTYNPCSTGCMSTDADIHIEEPSLEDLFLNLKGSVICLVNIRKPVTKVYWEDENGNKMASSSVVPDNQQSSVVLPLDITYNEWSQGIKYFCVVQGVNFALVFAERDIQSPSVFMMTPVENTKKETVTLTCYVKDFYPKEVLITWLVNDQAVNPTHDFNTTSPIESNDGSYSAYGHMSLSFKEWHDNDMVYSCAVYHQSVVNNTNKVIIRSVGYKTFEKINMVNLSLNIPDKCTTQ</sequence>
<feature type="domain" description="Ig-like" evidence="2">
    <location>
        <begin position="214"/>
        <end position="313"/>
    </location>
</feature>
<dbReference type="InterPro" id="IPR007110">
    <property type="entry name" value="Ig-like_dom"/>
</dbReference>
<dbReference type="SMART" id="SM00406">
    <property type="entry name" value="IGv"/>
    <property type="match status" value="1"/>
</dbReference>
<proteinExistence type="predicted"/>
<dbReference type="InterPro" id="IPR036179">
    <property type="entry name" value="Ig-like_dom_sf"/>
</dbReference>
<dbReference type="STRING" id="244447.ENSCSEP00000021101"/>
<evidence type="ECO:0000313" key="4">
    <source>
        <dbReference type="Proteomes" id="UP000265120"/>
    </source>
</evidence>
<reference evidence="3" key="2">
    <citation type="submission" date="2025-08" db="UniProtKB">
        <authorList>
            <consortium name="Ensembl"/>
        </authorList>
    </citation>
    <scope>IDENTIFICATION</scope>
</reference>
<dbReference type="SMART" id="SM00407">
    <property type="entry name" value="IGc1"/>
    <property type="match status" value="2"/>
</dbReference>
<keyword evidence="1" id="KW-0393">Immunoglobulin domain</keyword>
<dbReference type="InterPro" id="IPR003597">
    <property type="entry name" value="Ig_C1-set"/>
</dbReference>
<feature type="domain" description="Ig-like" evidence="2">
    <location>
        <begin position="23"/>
        <end position="112"/>
    </location>
</feature>
<dbReference type="Ensembl" id="ENSCSET00000021373.1">
    <property type="protein sequence ID" value="ENSCSEP00000021101.1"/>
    <property type="gene ID" value="ENSCSEG00000013477.1"/>
</dbReference>
<dbReference type="CDD" id="cd21819">
    <property type="entry name" value="IgC1_CH1_IgM"/>
    <property type="match status" value="1"/>
</dbReference>
<dbReference type="PROSITE" id="PS50835">
    <property type="entry name" value="IG_LIKE"/>
    <property type="match status" value="4"/>
</dbReference>
<dbReference type="InterPro" id="IPR050380">
    <property type="entry name" value="Immune_Resp_Modulators"/>
</dbReference>
<dbReference type="SUPFAM" id="SSF48726">
    <property type="entry name" value="Immunoglobulin"/>
    <property type="match status" value="5"/>
</dbReference>
<keyword evidence="4" id="KW-1185">Reference proteome</keyword>
<dbReference type="OMA" id="CEVHSTE"/>
<dbReference type="InterPro" id="IPR013106">
    <property type="entry name" value="Ig_V-set"/>
</dbReference>
<dbReference type="PANTHER" id="PTHR23411">
    <property type="entry name" value="TAPASIN"/>
    <property type="match status" value="1"/>
</dbReference>
<dbReference type="InterPro" id="IPR013783">
    <property type="entry name" value="Ig-like_fold"/>
</dbReference>
<reference evidence="3 4" key="1">
    <citation type="journal article" date="2014" name="Nat. Genet.">
        <title>Whole-genome sequence of a flatfish provides insights into ZW sex chromosome evolution and adaptation to a benthic lifestyle.</title>
        <authorList>
            <person name="Chen S."/>
            <person name="Zhang G."/>
            <person name="Shao C."/>
            <person name="Huang Q."/>
            <person name="Liu G."/>
            <person name="Zhang P."/>
            <person name="Song W."/>
            <person name="An N."/>
            <person name="Chalopin D."/>
            <person name="Volff J.N."/>
            <person name="Hong Y."/>
            <person name="Li Q."/>
            <person name="Sha Z."/>
            <person name="Zhou H."/>
            <person name="Xie M."/>
            <person name="Yu Q."/>
            <person name="Liu Y."/>
            <person name="Xiang H."/>
            <person name="Wang N."/>
            <person name="Wu K."/>
            <person name="Yang C."/>
            <person name="Zhou Q."/>
            <person name="Liao X."/>
            <person name="Yang L."/>
            <person name="Hu Q."/>
            <person name="Zhang J."/>
            <person name="Meng L."/>
            <person name="Jin L."/>
            <person name="Tian Y."/>
            <person name="Lian J."/>
            <person name="Yang J."/>
            <person name="Miao G."/>
            <person name="Liu S."/>
            <person name="Liang Z."/>
            <person name="Yan F."/>
            <person name="Li Y."/>
            <person name="Sun B."/>
            <person name="Zhang H."/>
            <person name="Zhang J."/>
            <person name="Zhu Y."/>
            <person name="Du M."/>
            <person name="Zhao Y."/>
            <person name="Schartl M."/>
            <person name="Tang Q."/>
            <person name="Wang J."/>
        </authorList>
    </citation>
    <scope>NUCLEOTIDE SEQUENCE</scope>
</reference>
<dbReference type="Gene3D" id="2.60.40.10">
    <property type="entry name" value="Immunoglobulins"/>
    <property type="match status" value="5"/>
</dbReference>
<feature type="domain" description="Ig-like" evidence="2">
    <location>
        <begin position="115"/>
        <end position="207"/>
    </location>
</feature>
<name>A0A3P8W665_CYNSE</name>
<evidence type="ECO:0000313" key="3">
    <source>
        <dbReference type="Ensembl" id="ENSCSEP00000021101.1"/>
    </source>
</evidence>
<feature type="domain" description="Ig-like" evidence="2">
    <location>
        <begin position="421"/>
        <end position="519"/>
    </location>
</feature>
<evidence type="ECO:0000256" key="1">
    <source>
        <dbReference type="ARBA" id="ARBA00023319"/>
    </source>
</evidence>
<dbReference type="Proteomes" id="UP000265120">
    <property type="component" value="Chromosome 17"/>
</dbReference>
<evidence type="ECO:0000259" key="2">
    <source>
        <dbReference type="PROSITE" id="PS50835"/>
    </source>
</evidence>
<accession>A0A3P8W665</accession>
<dbReference type="GeneTree" id="ENSGT01140000282517"/>
<organism evidence="3 4">
    <name type="scientific">Cynoglossus semilaevis</name>
    <name type="common">Tongue sole</name>
    <dbReference type="NCBI Taxonomy" id="244447"/>
    <lineage>
        <taxon>Eukaryota</taxon>
        <taxon>Metazoa</taxon>
        <taxon>Chordata</taxon>
        <taxon>Craniata</taxon>
        <taxon>Vertebrata</taxon>
        <taxon>Euteleostomi</taxon>
        <taxon>Actinopterygii</taxon>
        <taxon>Neopterygii</taxon>
        <taxon>Teleostei</taxon>
        <taxon>Neoteleostei</taxon>
        <taxon>Acanthomorphata</taxon>
        <taxon>Carangaria</taxon>
        <taxon>Pleuronectiformes</taxon>
        <taxon>Pleuronectoidei</taxon>
        <taxon>Cynoglossidae</taxon>
        <taxon>Cynoglossinae</taxon>
        <taxon>Cynoglossus</taxon>
    </lineage>
</organism>
<reference evidence="3" key="3">
    <citation type="submission" date="2025-09" db="UniProtKB">
        <authorList>
            <consortium name="Ensembl"/>
        </authorList>
    </citation>
    <scope>IDENTIFICATION</scope>
</reference>